<keyword evidence="8" id="KW-0626">Porin</keyword>
<keyword evidence="4" id="KW-1134">Transmembrane beta strand</keyword>
<evidence type="ECO:0000259" key="12">
    <source>
        <dbReference type="Pfam" id="PF13609"/>
    </source>
</evidence>
<dbReference type="PROSITE" id="PS51257">
    <property type="entry name" value="PROKAR_LIPOPROTEIN"/>
    <property type="match status" value="1"/>
</dbReference>
<dbReference type="PANTHER" id="PTHR34501:SF9">
    <property type="entry name" value="MAJOR OUTER MEMBRANE PROTEIN P.IA"/>
    <property type="match status" value="1"/>
</dbReference>
<evidence type="ECO:0000256" key="5">
    <source>
        <dbReference type="ARBA" id="ARBA00022692"/>
    </source>
</evidence>
<dbReference type="SUPFAM" id="SSF56935">
    <property type="entry name" value="Porins"/>
    <property type="match status" value="1"/>
</dbReference>
<dbReference type="KEGG" id="bgo:BM43_4106"/>
<keyword evidence="6 11" id="KW-0732">Signal</keyword>
<dbReference type="Gene3D" id="2.40.160.10">
    <property type="entry name" value="Porin"/>
    <property type="match status" value="1"/>
</dbReference>
<dbReference type="GO" id="GO:0046930">
    <property type="term" value="C:pore complex"/>
    <property type="evidence" value="ECO:0007669"/>
    <property type="project" value="UniProtKB-KW"/>
</dbReference>
<evidence type="ECO:0000256" key="10">
    <source>
        <dbReference type="ARBA" id="ARBA00023237"/>
    </source>
</evidence>
<dbReference type="CDD" id="cd00342">
    <property type="entry name" value="gram_neg_porins"/>
    <property type="match status" value="1"/>
</dbReference>
<evidence type="ECO:0000256" key="4">
    <source>
        <dbReference type="ARBA" id="ARBA00022452"/>
    </source>
</evidence>
<feature type="signal peptide" evidence="11">
    <location>
        <begin position="1"/>
        <end position="21"/>
    </location>
</feature>
<dbReference type="GO" id="GO:0009279">
    <property type="term" value="C:cell outer membrane"/>
    <property type="evidence" value="ECO:0007669"/>
    <property type="project" value="UniProtKB-SubCell"/>
</dbReference>
<keyword evidence="9" id="KW-0472">Membrane</keyword>
<evidence type="ECO:0000256" key="9">
    <source>
        <dbReference type="ARBA" id="ARBA00023136"/>
    </source>
</evidence>
<evidence type="ECO:0000313" key="14">
    <source>
        <dbReference type="Proteomes" id="UP000029590"/>
    </source>
</evidence>
<proteinExistence type="predicted"/>
<dbReference type="GO" id="GO:0015288">
    <property type="term" value="F:porin activity"/>
    <property type="evidence" value="ECO:0007669"/>
    <property type="project" value="UniProtKB-KW"/>
</dbReference>
<comment type="subunit">
    <text evidence="2">Homotrimer.</text>
</comment>
<evidence type="ECO:0000256" key="2">
    <source>
        <dbReference type="ARBA" id="ARBA00011233"/>
    </source>
</evidence>
<dbReference type="InterPro" id="IPR033900">
    <property type="entry name" value="Gram_neg_porin_domain"/>
</dbReference>
<accession>A0AAW3EVU4</accession>
<name>A0AAW3EVU4_BURGA</name>
<keyword evidence="7" id="KW-0406">Ion transport</keyword>
<gene>
    <name evidence="13" type="ORF">DM48_7389</name>
</gene>
<dbReference type="EMBL" id="JPGG01000017">
    <property type="protein sequence ID" value="KGC11419.1"/>
    <property type="molecule type" value="Genomic_DNA"/>
</dbReference>
<keyword evidence="5" id="KW-0812">Transmembrane</keyword>
<dbReference type="AlphaFoldDB" id="A0AAW3EVU4"/>
<sequence>MKARLLFCTTMYLAISGVACAQSSVTLSGLLGTGIAYSSNSGKGGAQYQMNGTHAVPFWSLSGREELDSDSTALFRLAQYAFLNNGGSSPLESYLGLKSIRLGTITLGLQYDLLTDMLPYTSERWTSLLATHPGNLDRTVGTALPNLIKYKSPVFGGALQFGAQYGFGQQGSTTNTGRTVGAEASFTSGSFQSLLVWQSVDGVPYAPYTRLGVSQLYGINFAANPTRTVSQNQNTATVGVAYSSETVRVMGNYSYTHLTAAGQSETAQTVDVGAYKYITTQMRIGGGYSYTKLDTYKWNQVHAHVDYALSKRTSLYALSVLQLAGSGQLAVLRNQAPASTSRQIVFEVGMTHLF</sequence>
<dbReference type="GO" id="GO:0006811">
    <property type="term" value="P:monoatomic ion transport"/>
    <property type="evidence" value="ECO:0007669"/>
    <property type="project" value="UniProtKB-KW"/>
</dbReference>
<evidence type="ECO:0000256" key="3">
    <source>
        <dbReference type="ARBA" id="ARBA00022448"/>
    </source>
</evidence>
<dbReference type="Proteomes" id="UP000029590">
    <property type="component" value="Unassembled WGS sequence"/>
</dbReference>
<dbReference type="InterPro" id="IPR050298">
    <property type="entry name" value="Gram-neg_bact_OMP"/>
</dbReference>
<feature type="chain" id="PRO_5043632545" evidence="11">
    <location>
        <begin position="22"/>
        <end position="354"/>
    </location>
</feature>
<keyword evidence="10" id="KW-0998">Cell outer membrane</keyword>
<evidence type="ECO:0000313" key="13">
    <source>
        <dbReference type="EMBL" id="KGC11419.1"/>
    </source>
</evidence>
<evidence type="ECO:0000256" key="1">
    <source>
        <dbReference type="ARBA" id="ARBA00004571"/>
    </source>
</evidence>
<dbReference type="PANTHER" id="PTHR34501">
    <property type="entry name" value="PROTEIN YDDL-RELATED"/>
    <property type="match status" value="1"/>
</dbReference>
<evidence type="ECO:0000256" key="8">
    <source>
        <dbReference type="ARBA" id="ARBA00023114"/>
    </source>
</evidence>
<keyword evidence="3" id="KW-0813">Transport</keyword>
<comment type="subcellular location">
    <subcellularLocation>
        <location evidence="1">Cell outer membrane</location>
        <topology evidence="1">Multi-pass membrane protein</topology>
    </subcellularLocation>
</comment>
<comment type="caution">
    <text evidence="13">The sequence shown here is derived from an EMBL/GenBank/DDBJ whole genome shotgun (WGS) entry which is preliminary data.</text>
</comment>
<reference evidence="13 14" key="1">
    <citation type="submission" date="2014-04" db="EMBL/GenBank/DDBJ databases">
        <authorList>
            <person name="Bishop-Lilly K.A."/>
            <person name="Broomall S.M."/>
            <person name="Chain P.S."/>
            <person name="Chertkov O."/>
            <person name="Coyne S.R."/>
            <person name="Daligault H.E."/>
            <person name="Davenport K.W."/>
            <person name="Erkkila T."/>
            <person name="Frey K.G."/>
            <person name="Gibbons H.S."/>
            <person name="Gu W."/>
            <person name="Jaissle J."/>
            <person name="Johnson S.L."/>
            <person name="Koroleva G.I."/>
            <person name="Ladner J.T."/>
            <person name="Lo C.-C."/>
            <person name="Minogue T.D."/>
            <person name="Munk C."/>
            <person name="Palacios G.F."/>
            <person name="Redden C.L."/>
            <person name="Rosenzweig C.N."/>
            <person name="Scholz M.B."/>
            <person name="Teshima H."/>
            <person name="Xu Y."/>
        </authorList>
    </citation>
    <scope>NUCLEOTIDE SEQUENCE [LARGE SCALE GENOMIC DNA]</scope>
    <source>
        <strain evidence="14">gladioli</strain>
    </source>
</reference>
<evidence type="ECO:0000256" key="6">
    <source>
        <dbReference type="ARBA" id="ARBA00022729"/>
    </source>
</evidence>
<organism evidence="13 14">
    <name type="scientific">Burkholderia gladioli</name>
    <name type="common">Pseudomonas marginata</name>
    <name type="synonym">Phytomonas marginata</name>
    <dbReference type="NCBI Taxonomy" id="28095"/>
    <lineage>
        <taxon>Bacteria</taxon>
        <taxon>Pseudomonadati</taxon>
        <taxon>Pseudomonadota</taxon>
        <taxon>Betaproteobacteria</taxon>
        <taxon>Burkholderiales</taxon>
        <taxon>Burkholderiaceae</taxon>
        <taxon>Burkholderia</taxon>
    </lineage>
</organism>
<dbReference type="Pfam" id="PF13609">
    <property type="entry name" value="Porin_4"/>
    <property type="match status" value="1"/>
</dbReference>
<protein>
    <submittedName>
        <fullName evidence="13">Gram-negative porin family protein</fullName>
    </submittedName>
</protein>
<evidence type="ECO:0000256" key="7">
    <source>
        <dbReference type="ARBA" id="ARBA00023065"/>
    </source>
</evidence>
<dbReference type="RefSeq" id="WP_227742943.1">
    <property type="nucleotide sequence ID" value="NZ_CADEVY010000004.1"/>
</dbReference>
<dbReference type="InterPro" id="IPR023614">
    <property type="entry name" value="Porin_dom_sf"/>
</dbReference>
<evidence type="ECO:0000256" key="11">
    <source>
        <dbReference type="SAM" id="SignalP"/>
    </source>
</evidence>
<feature type="domain" description="Porin" evidence="12">
    <location>
        <begin position="9"/>
        <end position="317"/>
    </location>
</feature>